<gene>
    <name evidence="3" type="ORF">DWZ29_02110</name>
    <name evidence="2" type="ORF">ERS852578_00578</name>
</gene>
<dbReference type="Proteomes" id="UP000283700">
    <property type="component" value="Unassembled WGS sequence"/>
</dbReference>
<reference evidence="3 5" key="2">
    <citation type="submission" date="2018-08" db="EMBL/GenBank/DDBJ databases">
        <title>A genome reference for cultivated species of the human gut microbiota.</title>
        <authorList>
            <person name="Zou Y."/>
            <person name="Xue W."/>
            <person name="Luo G."/>
        </authorList>
    </citation>
    <scope>NUCLEOTIDE SEQUENCE [LARGE SCALE GENOMIC DNA]</scope>
    <source>
        <strain evidence="3 5">AF31-17AC</strain>
    </source>
</reference>
<dbReference type="EMBL" id="CYYC01000004">
    <property type="protein sequence ID" value="CUM83740.1"/>
    <property type="molecule type" value="Genomic_DNA"/>
</dbReference>
<dbReference type="SUPFAM" id="SSF69360">
    <property type="entry name" value="Cell wall binding repeat"/>
    <property type="match status" value="1"/>
</dbReference>
<dbReference type="RefSeq" id="WP_055182386.1">
    <property type="nucleotide sequence ID" value="NZ_CATVRT010000030.1"/>
</dbReference>
<evidence type="ECO:0000313" key="2">
    <source>
        <dbReference type="EMBL" id="CUM83740.1"/>
    </source>
</evidence>
<reference evidence="2 4" key="1">
    <citation type="submission" date="2015-09" db="EMBL/GenBank/DDBJ databases">
        <authorList>
            <consortium name="Pathogen Informatics"/>
        </authorList>
    </citation>
    <scope>NUCLEOTIDE SEQUENCE [LARGE SCALE GENOMIC DNA]</scope>
    <source>
        <strain evidence="2 4">2789STDY5834966</strain>
    </source>
</reference>
<dbReference type="OrthoDB" id="177750at2"/>
<accession>A0A173S0B7</accession>
<name>A0A173S0B7_9FIRM</name>
<feature type="signal peptide" evidence="1">
    <location>
        <begin position="1"/>
        <end position="28"/>
    </location>
</feature>
<evidence type="ECO:0000313" key="4">
    <source>
        <dbReference type="Proteomes" id="UP000095390"/>
    </source>
</evidence>
<organism evidence="2 4">
    <name type="scientific">Anaerobutyricum hallii</name>
    <dbReference type="NCBI Taxonomy" id="39488"/>
    <lineage>
        <taxon>Bacteria</taxon>
        <taxon>Bacillati</taxon>
        <taxon>Bacillota</taxon>
        <taxon>Clostridia</taxon>
        <taxon>Lachnospirales</taxon>
        <taxon>Lachnospiraceae</taxon>
        <taxon>Anaerobutyricum</taxon>
    </lineage>
</organism>
<evidence type="ECO:0000313" key="5">
    <source>
        <dbReference type="Proteomes" id="UP000283700"/>
    </source>
</evidence>
<dbReference type="InterPro" id="IPR038063">
    <property type="entry name" value="Transpep_catalytic_dom"/>
</dbReference>
<feature type="chain" id="PRO_5036007561" evidence="1">
    <location>
        <begin position="29"/>
        <end position="288"/>
    </location>
</feature>
<protein>
    <submittedName>
        <fullName evidence="2">Uncharacterized protein</fullName>
    </submittedName>
</protein>
<dbReference type="AlphaFoldDB" id="A0A173S0B7"/>
<proteinExistence type="predicted"/>
<dbReference type="Gene3D" id="2.40.440.10">
    <property type="entry name" value="L,D-transpeptidase catalytic domain-like"/>
    <property type="match status" value="1"/>
</dbReference>
<evidence type="ECO:0000256" key="1">
    <source>
        <dbReference type="SAM" id="SignalP"/>
    </source>
</evidence>
<dbReference type="EMBL" id="QRQO01000004">
    <property type="protein sequence ID" value="RHN16951.1"/>
    <property type="molecule type" value="Genomic_DNA"/>
</dbReference>
<sequence length="288" mass="33140">MKKVTSLLMALILSVTILMGSIPMNASAATTEVPVGWYQQGKKVYYYENGKKVTGWHTLKSYYDKKKYKFYFNKNGVLVTDLFTLNYKKWIKKDITIVVNTKTHNATLYAKDKQTGKYNIPLKTMVCSTSRKAKGTKAYSGCRLEKTSAVRWFIYKKSRPYHYYQWGVKVKHGNFYFHSARYTTTNNRKLEVGLYNDLGTNQTTTSVRLQAVNAKLIYDIATKTNKKKRVWVKVIRKNKEKGPFGVYTLAGTTGKIKNKKKRIDPTDPSIKGNKKIYSYAMSILNGLK</sequence>
<evidence type="ECO:0000313" key="3">
    <source>
        <dbReference type="EMBL" id="RHN16951.1"/>
    </source>
</evidence>
<dbReference type="Proteomes" id="UP000095390">
    <property type="component" value="Unassembled WGS sequence"/>
</dbReference>
<keyword evidence="1" id="KW-0732">Signal</keyword>